<dbReference type="AlphaFoldDB" id="A0A918FEQ8"/>
<feature type="region of interest" description="Disordered" evidence="1">
    <location>
        <begin position="21"/>
        <end position="45"/>
    </location>
</feature>
<dbReference type="EMBL" id="BMRJ01000002">
    <property type="protein sequence ID" value="GGR30001.1"/>
    <property type="molecule type" value="Genomic_DNA"/>
</dbReference>
<dbReference type="Proteomes" id="UP000610303">
    <property type="component" value="Unassembled WGS sequence"/>
</dbReference>
<evidence type="ECO:0000256" key="1">
    <source>
        <dbReference type="SAM" id="MobiDB-lite"/>
    </source>
</evidence>
<organism evidence="2 3">
    <name type="scientific">Agromyces mediolanus</name>
    <name type="common">Corynebacterium mediolanum</name>
    <dbReference type="NCBI Taxonomy" id="41986"/>
    <lineage>
        <taxon>Bacteria</taxon>
        <taxon>Bacillati</taxon>
        <taxon>Actinomycetota</taxon>
        <taxon>Actinomycetes</taxon>
        <taxon>Micrococcales</taxon>
        <taxon>Microbacteriaceae</taxon>
        <taxon>Agromyces</taxon>
    </lineage>
</organism>
<reference evidence="2" key="2">
    <citation type="submission" date="2020-09" db="EMBL/GenBank/DDBJ databases">
        <authorList>
            <person name="Sun Q."/>
            <person name="Ohkuma M."/>
        </authorList>
    </citation>
    <scope>NUCLEOTIDE SEQUENCE</scope>
    <source>
        <strain evidence="2">JCM 3346</strain>
    </source>
</reference>
<sequence>MRVRLVPERFGHPWGDLVEVEEGEGLGHPPRVPPPGDGGRMPARDAAGECRCRGIRVALPRLGIDGRELGTYAVESIPESIPSPNPRVRTFNEE</sequence>
<gene>
    <name evidence="2" type="ORF">GCM10010196_25050</name>
</gene>
<keyword evidence="3" id="KW-1185">Reference proteome</keyword>
<reference evidence="2" key="1">
    <citation type="journal article" date="2014" name="Int. J. Syst. Evol. Microbiol.">
        <title>Complete genome sequence of Corynebacterium casei LMG S-19264T (=DSM 44701T), isolated from a smear-ripened cheese.</title>
        <authorList>
            <consortium name="US DOE Joint Genome Institute (JGI-PGF)"/>
            <person name="Walter F."/>
            <person name="Albersmeier A."/>
            <person name="Kalinowski J."/>
            <person name="Ruckert C."/>
        </authorList>
    </citation>
    <scope>NUCLEOTIDE SEQUENCE</scope>
    <source>
        <strain evidence="2">JCM 3346</strain>
    </source>
</reference>
<proteinExistence type="predicted"/>
<evidence type="ECO:0000313" key="3">
    <source>
        <dbReference type="Proteomes" id="UP000610303"/>
    </source>
</evidence>
<comment type="caution">
    <text evidence="2">The sequence shown here is derived from an EMBL/GenBank/DDBJ whole genome shotgun (WGS) entry which is preliminary data.</text>
</comment>
<name>A0A918FEQ8_AGRME</name>
<protein>
    <submittedName>
        <fullName evidence="2">Uncharacterized protein</fullName>
    </submittedName>
</protein>
<evidence type="ECO:0000313" key="2">
    <source>
        <dbReference type="EMBL" id="GGR30001.1"/>
    </source>
</evidence>
<accession>A0A918FEQ8</accession>